<dbReference type="EMBL" id="CAJOBG010000314">
    <property type="protein sequence ID" value="CAF3796504.1"/>
    <property type="molecule type" value="Genomic_DNA"/>
</dbReference>
<feature type="binding site" evidence="12">
    <location>
        <position position="621"/>
    </location>
    <ligand>
        <name>Mg(2+)</name>
        <dbReference type="ChEBI" id="CHEBI:18420"/>
        <label>1</label>
    </ligand>
</feature>
<evidence type="ECO:0000256" key="8">
    <source>
        <dbReference type="ARBA" id="ARBA00042850"/>
    </source>
</evidence>
<evidence type="ECO:0000256" key="7">
    <source>
        <dbReference type="ARBA" id="ARBA00042722"/>
    </source>
</evidence>
<keyword evidence="12" id="KW-0479">Metal-binding</keyword>
<evidence type="ECO:0000256" key="5">
    <source>
        <dbReference type="ARBA" id="ARBA00042398"/>
    </source>
</evidence>
<comment type="cofactor">
    <cofactor evidence="12">
        <name>Mg(2+)</name>
        <dbReference type="ChEBI" id="CHEBI:18420"/>
    </cofactor>
    <text evidence="12">Binds 2 magnesium ions per subunit.</text>
</comment>
<evidence type="ECO:0000256" key="9">
    <source>
        <dbReference type="ARBA" id="ARBA00043187"/>
    </source>
</evidence>
<comment type="catalytic activity">
    <reaction evidence="11">
        <text>alpha-NAD(+) + H2O = ADP-D-ribose + nicotinamide + H(+)</text>
        <dbReference type="Rhea" id="RHEA:68792"/>
        <dbReference type="ChEBI" id="CHEBI:15377"/>
        <dbReference type="ChEBI" id="CHEBI:15378"/>
        <dbReference type="ChEBI" id="CHEBI:17154"/>
        <dbReference type="ChEBI" id="CHEBI:57967"/>
        <dbReference type="ChEBI" id="CHEBI:77017"/>
    </reaction>
</comment>
<keyword evidence="18" id="KW-1185">Reference proteome</keyword>
<comment type="caution">
    <text evidence="16">The sequence shown here is derived from an EMBL/GenBank/DDBJ whole genome shotgun (WGS) entry which is preliminary data.</text>
</comment>
<feature type="binding site" evidence="12">
    <location>
        <position position="388"/>
    </location>
    <ligand>
        <name>Mg(2+)</name>
        <dbReference type="ChEBI" id="CHEBI:18420"/>
        <label>1</label>
    </ligand>
</feature>
<evidence type="ECO:0000313" key="17">
    <source>
        <dbReference type="EMBL" id="CAF3827066.1"/>
    </source>
</evidence>
<evidence type="ECO:0000256" key="2">
    <source>
        <dbReference type="ARBA" id="ARBA00012255"/>
    </source>
</evidence>
<evidence type="ECO:0000256" key="1">
    <source>
        <dbReference type="ARBA" id="ARBA00010702"/>
    </source>
</evidence>
<dbReference type="Proteomes" id="UP000663866">
    <property type="component" value="Unassembled WGS sequence"/>
</dbReference>
<evidence type="ECO:0000256" key="11">
    <source>
        <dbReference type="ARBA" id="ARBA00049015"/>
    </source>
</evidence>
<reference evidence="16" key="1">
    <citation type="submission" date="2021-02" db="EMBL/GenBank/DDBJ databases">
        <authorList>
            <person name="Nowell W R."/>
        </authorList>
    </citation>
    <scope>NUCLEOTIDE SEQUENCE</scope>
</reference>
<feature type="region of interest" description="Disordered" evidence="13">
    <location>
        <begin position="1"/>
        <end position="25"/>
    </location>
</feature>
<protein>
    <recommendedName>
        <fullName evidence="4">ADP-ribosylhydrolase ARH3</fullName>
        <ecNumber evidence="2">3.2.1.143</ecNumber>
    </recommendedName>
    <alternativeName>
        <fullName evidence="5">ADP-ribose glycohydrolase ARH3</fullName>
    </alternativeName>
    <alternativeName>
        <fullName evidence="6">ADP-ribosylhydrolase 3</fullName>
    </alternativeName>
    <alternativeName>
        <fullName evidence="9">O-acetyl-ADP-ribose deacetylase ARH3</fullName>
    </alternativeName>
    <alternativeName>
        <fullName evidence="10">Poly(ADP-ribose) glycohydrolase ARH3</fullName>
    </alternativeName>
    <alternativeName>
        <fullName evidence="8">[Protein ADP-ribosylarginine] hydrolase-like protein 2</fullName>
    </alternativeName>
    <alternativeName>
        <fullName evidence="7">[Protein ADP-ribosylserine] hydrolase</fullName>
    </alternativeName>
</protein>
<dbReference type="EMBL" id="CAJNRG010008684">
    <property type="protein sequence ID" value="CAF2106429.1"/>
    <property type="molecule type" value="Genomic_DNA"/>
</dbReference>
<feature type="compositionally biased region" description="Polar residues" evidence="13">
    <location>
        <begin position="102"/>
        <end position="115"/>
    </location>
</feature>
<dbReference type="EC" id="3.2.1.143" evidence="2"/>
<evidence type="ECO:0000313" key="16">
    <source>
        <dbReference type="EMBL" id="CAF3796504.1"/>
    </source>
</evidence>
<evidence type="ECO:0000256" key="3">
    <source>
        <dbReference type="ARBA" id="ARBA00022801"/>
    </source>
</evidence>
<evidence type="ECO:0000256" key="4">
    <source>
        <dbReference type="ARBA" id="ARBA00041057"/>
    </source>
</evidence>
<feature type="region of interest" description="Disordered" evidence="13">
    <location>
        <begin position="102"/>
        <end position="121"/>
    </location>
</feature>
<dbReference type="PANTHER" id="PTHR16222">
    <property type="entry name" value="ADP-RIBOSYLGLYCOHYDROLASE"/>
    <property type="match status" value="1"/>
</dbReference>
<dbReference type="EMBL" id="CAJNRF010014589">
    <property type="protein sequence ID" value="CAF2158199.1"/>
    <property type="molecule type" value="Genomic_DNA"/>
</dbReference>
<feature type="binding site" evidence="12">
    <location>
        <position position="387"/>
    </location>
    <ligand>
        <name>Mg(2+)</name>
        <dbReference type="ChEBI" id="CHEBI:18420"/>
        <label>1</label>
    </ligand>
</feature>
<dbReference type="InterPro" id="IPR050792">
    <property type="entry name" value="ADP-ribosylglycohydrolase"/>
</dbReference>
<dbReference type="InterPro" id="IPR036705">
    <property type="entry name" value="Ribosyl_crysJ1_sf"/>
</dbReference>
<proteinExistence type="inferred from homology"/>
<evidence type="ECO:0000256" key="13">
    <source>
        <dbReference type="SAM" id="MobiDB-lite"/>
    </source>
</evidence>
<feature type="binding site" evidence="12">
    <location>
        <position position="624"/>
    </location>
    <ligand>
        <name>Mg(2+)</name>
        <dbReference type="ChEBI" id="CHEBI:18420"/>
        <label>1</label>
    </ligand>
</feature>
<dbReference type="SUPFAM" id="SSF101478">
    <property type="entry name" value="ADP-ribosylglycohydrolase"/>
    <property type="match status" value="1"/>
</dbReference>
<evidence type="ECO:0000313" key="14">
    <source>
        <dbReference type="EMBL" id="CAF2106429.1"/>
    </source>
</evidence>
<evidence type="ECO:0000256" key="12">
    <source>
        <dbReference type="PIRSR" id="PIRSR605502-1"/>
    </source>
</evidence>
<sequence>MTTDLNQLSTDRETIASATNASPEEQNTVNVLNTLNSHSAINNNKTEEYNTISAAVSLTTTTVESSTSENNQSDVDTAFSMTNVHQPNNLESEVMDDNTVVSQEKPNTGEDNSQSEVERPMDTSLPLSDVARKMSETVNVNNTDDATSADEVVMNFSNSEACSNGDSKEEKGEIDSNAPFLDLAQNYPTASNGLSDDSDVAASTNSRYLASGEGSHSDVPHNIDMKDVAEETTPAVTISNVSTLSTFPLLSKSNLETTAKEVTTEPILTNRENHEMISNEPITKIPLIDALQFPPPKGIHWFDLQFHDKEKTIVKKPDQLGNEMDEPNESISDEILNRIQGSMIGMALGDALGAHVEFRPRQFLVDTPVTDLESGGTWGLNKGQFTDDTSMALCLANSLVACHGFNPYDQLVRYKWWHQFGYMSSTGHCFDIGAATSQSLREFERRQKRYAKEFNIPFADMDNLSDRTLLEKFDIYCSEDGVAGNGALMRLAPVPLFFYRYPLVAVEYSGASGQITHGDRKAYDACRYYGALIVAALHGYAKEQLLDDEFYSKHTEWFRNNQLHPDIESIAKGSYKKDGYNAGIRGKGYIVAALEAALWAFWSDDNSFEKGALAAVNLGDDTDTTAAIYGQLAGAHYGYRKLPERWLQHAYAKTFMEKLSKRIAYEGESWQKRFKSTVSQAQISNI</sequence>
<keyword evidence="12" id="KW-0460">Magnesium</keyword>
<name>A0A819BSB2_9BILA</name>
<feature type="binding site" evidence="12">
    <location>
        <position position="386"/>
    </location>
    <ligand>
        <name>Mg(2+)</name>
        <dbReference type="ChEBI" id="CHEBI:18420"/>
        <label>1</label>
    </ligand>
</feature>
<dbReference type="AlphaFoldDB" id="A0A819BSB2"/>
<gene>
    <name evidence="16" type="ORF">OVN521_LOCUS3616</name>
    <name evidence="17" type="ORF">UXM345_LOCUS6357</name>
    <name evidence="15" type="ORF">WKI299_LOCUS31811</name>
    <name evidence="14" type="ORF">XDN619_LOCUS19858</name>
</gene>
<feature type="compositionally biased region" description="Polar residues" evidence="13">
    <location>
        <begin position="16"/>
        <end position="25"/>
    </location>
</feature>
<dbReference type="GO" id="GO:0046872">
    <property type="term" value="F:metal ion binding"/>
    <property type="evidence" value="ECO:0007669"/>
    <property type="project" value="UniProtKB-KW"/>
</dbReference>
<evidence type="ECO:0000313" key="15">
    <source>
        <dbReference type="EMBL" id="CAF2158199.1"/>
    </source>
</evidence>
<dbReference type="Proteomes" id="UP000663856">
    <property type="component" value="Unassembled WGS sequence"/>
</dbReference>
<dbReference type="EMBL" id="CAJOBF010000501">
    <property type="protein sequence ID" value="CAF3827066.1"/>
    <property type="molecule type" value="Genomic_DNA"/>
</dbReference>
<dbReference type="Pfam" id="PF03747">
    <property type="entry name" value="ADP_ribosyl_GH"/>
    <property type="match status" value="1"/>
</dbReference>
<evidence type="ECO:0000256" key="6">
    <source>
        <dbReference type="ARBA" id="ARBA00042471"/>
    </source>
</evidence>
<accession>A0A819BSB2</accession>
<dbReference type="GO" id="GO:0004649">
    <property type="term" value="F:poly(ADP-ribose) glycohydrolase activity"/>
    <property type="evidence" value="ECO:0007669"/>
    <property type="project" value="UniProtKB-EC"/>
</dbReference>
<keyword evidence="3" id="KW-0378">Hydrolase</keyword>
<dbReference type="Gene3D" id="1.10.4080.10">
    <property type="entry name" value="ADP-ribosylation/Crystallin J1"/>
    <property type="match status" value="1"/>
</dbReference>
<evidence type="ECO:0000313" key="18">
    <source>
        <dbReference type="Proteomes" id="UP000663866"/>
    </source>
</evidence>
<feature type="binding site" evidence="12">
    <location>
        <position position="623"/>
    </location>
    <ligand>
        <name>Mg(2+)</name>
        <dbReference type="ChEBI" id="CHEBI:18420"/>
        <label>1</label>
    </ligand>
</feature>
<evidence type="ECO:0000256" key="10">
    <source>
        <dbReference type="ARBA" id="ARBA00043193"/>
    </source>
</evidence>
<dbReference type="PANTHER" id="PTHR16222:SF24">
    <property type="entry name" value="ADP-RIBOSYLHYDROLASE ARH3"/>
    <property type="match status" value="1"/>
</dbReference>
<dbReference type="Proteomes" id="UP000663842">
    <property type="component" value="Unassembled WGS sequence"/>
</dbReference>
<organism evidence="16 18">
    <name type="scientific">Rotaria magnacalcarata</name>
    <dbReference type="NCBI Taxonomy" id="392030"/>
    <lineage>
        <taxon>Eukaryota</taxon>
        <taxon>Metazoa</taxon>
        <taxon>Spiralia</taxon>
        <taxon>Gnathifera</taxon>
        <taxon>Rotifera</taxon>
        <taxon>Eurotatoria</taxon>
        <taxon>Bdelloidea</taxon>
        <taxon>Philodinida</taxon>
        <taxon>Philodinidae</taxon>
        <taxon>Rotaria</taxon>
    </lineage>
</organism>
<dbReference type="Proteomes" id="UP000663887">
    <property type="component" value="Unassembled WGS sequence"/>
</dbReference>
<dbReference type="InterPro" id="IPR005502">
    <property type="entry name" value="Ribosyl_crysJ1"/>
</dbReference>
<comment type="similarity">
    <text evidence="1">Belongs to the ADP-ribosylglycohydrolase family.</text>
</comment>